<evidence type="ECO:0000256" key="10">
    <source>
        <dbReference type="PROSITE-ProRule" id="PRU00703"/>
    </source>
</evidence>
<dbReference type="Gene3D" id="3.10.580.10">
    <property type="entry name" value="CBS-domain"/>
    <property type="match status" value="2"/>
</dbReference>
<dbReference type="SUPFAM" id="SSF54631">
    <property type="entry name" value="CBS-domain pair"/>
    <property type="match status" value="1"/>
</dbReference>
<dbReference type="Pfam" id="PF00654">
    <property type="entry name" value="Voltage_CLC"/>
    <property type="match status" value="1"/>
</dbReference>
<evidence type="ECO:0000256" key="12">
    <source>
        <dbReference type="SAM" id="Phobius"/>
    </source>
</evidence>
<comment type="subcellular location">
    <subcellularLocation>
        <location evidence="1">Membrane</location>
        <topology evidence="1">Multi-pass membrane protein</topology>
    </subcellularLocation>
</comment>
<feature type="domain" description="CBS" evidence="13">
    <location>
        <begin position="455"/>
        <end position="512"/>
    </location>
</feature>
<dbReference type="InterPro" id="IPR014743">
    <property type="entry name" value="Cl-channel_core"/>
</dbReference>
<evidence type="ECO:0000256" key="4">
    <source>
        <dbReference type="ARBA" id="ARBA00022989"/>
    </source>
</evidence>
<dbReference type="PANTHER" id="PTHR43427">
    <property type="entry name" value="CHLORIDE CHANNEL PROTEIN CLC-E"/>
    <property type="match status" value="1"/>
</dbReference>
<protein>
    <submittedName>
        <fullName evidence="14">CIC family chloride channel protein</fullName>
    </submittedName>
</protein>
<dbReference type="CDD" id="cd02205">
    <property type="entry name" value="CBS_pair_SF"/>
    <property type="match status" value="1"/>
</dbReference>
<dbReference type="PRINTS" id="PR00762">
    <property type="entry name" value="CLCHANNEL"/>
</dbReference>
<feature type="transmembrane region" description="Helical" evidence="12">
    <location>
        <begin position="272"/>
        <end position="293"/>
    </location>
</feature>
<comment type="caution">
    <text evidence="14">The sequence shown here is derived from an EMBL/GenBank/DDBJ whole genome shotgun (WGS) entry which is preliminary data.</text>
</comment>
<evidence type="ECO:0000313" key="15">
    <source>
        <dbReference type="Proteomes" id="UP001225644"/>
    </source>
</evidence>
<accession>A0ABU0B1T9</accession>
<dbReference type="Pfam" id="PF00571">
    <property type="entry name" value="CBS"/>
    <property type="match status" value="2"/>
</dbReference>
<feature type="transmembrane region" description="Helical" evidence="12">
    <location>
        <begin position="110"/>
        <end position="128"/>
    </location>
</feature>
<dbReference type="InterPro" id="IPR046342">
    <property type="entry name" value="CBS_dom_sf"/>
</dbReference>
<feature type="region of interest" description="Disordered" evidence="11">
    <location>
        <begin position="577"/>
        <end position="604"/>
    </location>
</feature>
<evidence type="ECO:0000256" key="6">
    <source>
        <dbReference type="ARBA" id="ARBA00023136"/>
    </source>
</evidence>
<dbReference type="SMART" id="SM00116">
    <property type="entry name" value="CBS"/>
    <property type="match status" value="2"/>
</dbReference>
<feature type="transmembrane region" description="Helical" evidence="12">
    <location>
        <begin position="157"/>
        <end position="182"/>
    </location>
</feature>
<feature type="domain" description="CBS" evidence="13">
    <location>
        <begin position="518"/>
        <end position="574"/>
    </location>
</feature>
<dbReference type="PROSITE" id="PS51371">
    <property type="entry name" value="CBS"/>
    <property type="match status" value="2"/>
</dbReference>
<reference evidence="14 15" key="1">
    <citation type="submission" date="2023-07" db="EMBL/GenBank/DDBJ databases">
        <title>Genomic Encyclopedia of Type Strains, Phase IV (KMG-IV): sequencing the most valuable type-strain genomes for metagenomic binning, comparative biology and taxonomic classification.</title>
        <authorList>
            <person name="Goeker M."/>
        </authorList>
    </citation>
    <scope>NUCLEOTIDE SEQUENCE [LARGE SCALE GENOMIC DNA]</scope>
    <source>
        <strain evidence="14 15">DSM 12396</strain>
    </source>
</reference>
<evidence type="ECO:0000259" key="13">
    <source>
        <dbReference type="PROSITE" id="PS51371"/>
    </source>
</evidence>
<evidence type="ECO:0000256" key="7">
    <source>
        <dbReference type="ARBA" id="ARBA00023173"/>
    </source>
</evidence>
<dbReference type="Proteomes" id="UP001225644">
    <property type="component" value="Unassembled WGS sequence"/>
</dbReference>
<feature type="transmembrane region" description="Helical" evidence="12">
    <location>
        <begin position="313"/>
        <end position="333"/>
    </location>
</feature>
<keyword evidence="9" id="KW-0407">Ion channel</keyword>
<sequence length="604" mass="65471">MITLKRTLIERVRSFDQPILLFLSLFIGIACGFLAAGYYHLIRLLRWIFTGFANPFISQNGYVIFIPVAGGLLIALLNYHFLHSSSHSYGIPAVIEFISLQGKRNRPRTVVTRALTSAISIGAGGAAGKQASIVQMGLEISAFIGEKLNLQDKKVKLLVICGVAAVIGAAYNTPLGGAIFVSEIIINQFNINQFSLLAIASTVATAVYRGIVGDASKFTAPEYIFKNPAELPWYLILGLLCGVAGVLYLKLAFKSEAVFKDIRDRLKGKIQMIIPVLAGLVMGIIFYAVPLSFGRGTQGINMVLNGELTEPWLMVLLLVLKLFNVALTMGAWSTGAGYRAGLFVGAMLGGTYGIAIHYLVPESISPSATFALVGMAGVFSGFAQAPLTAMVMMSEMTRNFQLIIPLAITCVVSAYISRVLSTETLYTARLIQRGLDVINARRPDILRNLYVREAMTTPVESLPSDMTVREAYMVTKHKPYGGFPVTAKNGVLIGIITIDDIIQFLGEGKVKTRLSEVAVRHPVTLNPGNSLQDAACKLARYGINHLPVVDENNRPVGMVTRKDIIRAYNKDIERAASTVQAGKSRTPPSGKLTDQNSSATEVNM</sequence>
<evidence type="ECO:0000256" key="3">
    <source>
        <dbReference type="ARBA" id="ARBA00022692"/>
    </source>
</evidence>
<keyword evidence="7" id="KW-0869">Chloride channel</keyword>
<name>A0ABU0B1T9_9FIRM</name>
<keyword evidence="2" id="KW-0813">Transport</keyword>
<keyword evidence="6 12" id="KW-0472">Membrane</keyword>
<evidence type="ECO:0000256" key="2">
    <source>
        <dbReference type="ARBA" id="ARBA00022448"/>
    </source>
</evidence>
<dbReference type="InterPro" id="IPR001807">
    <property type="entry name" value="ClC"/>
</dbReference>
<evidence type="ECO:0000256" key="5">
    <source>
        <dbReference type="ARBA" id="ARBA00023065"/>
    </source>
</evidence>
<proteinExistence type="predicted"/>
<organism evidence="14 15">
    <name type="scientific">Desulfofundulus luciae</name>
    <dbReference type="NCBI Taxonomy" id="74702"/>
    <lineage>
        <taxon>Bacteria</taxon>
        <taxon>Bacillati</taxon>
        <taxon>Bacillota</taxon>
        <taxon>Clostridia</taxon>
        <taxon>Eubacteriales</taxon>
        <taxon>Peptococcaceae</taxon>
        <taxon>Desulfofundulus</taxon>
    </lineage>
</organism>
<evidence type="ECO:0000256" key="1">
    <source>
        <dbReference type="ARBA" id="ARBA00004141"/>
    </source>
</evidence>
<feature type="transmembrane region" description="Helical" evidence="12">
    <location>
        <begin position="62"/>
        <end position="82"/>
    </location>
</feature>
<evidence type="ECO:0000256" key="8">
    <source>
        <dbReference type="ARBA" id="ARBA00023214"/>
    </source>
</evidence>
<dbReference type="PANTHER" id="PTHR43427:SF6">
    <property type="entry name" value="CHLORIDE CHANNEL PROTEIN CLC-E"/>
    <property type="match status" value="1"/>
</dbReference>
<keyword evidence="3 12" id="KW-0812">Transmembrane</keyword>
<gene>
    <name evidence="14" type="ORF">J2Z49_001322</name>
</gene>
<feature type="transmembrane region" description="Helical" evidence="12">
    <location>
        <begin position="399"/>
        <end position="416"/>
    </location>
</feature>
<feature type="transmembrane region" description="Helical" evidence="12">
    <location>
        <begin position="366"/>
        <end position="387"/>
    </location>
</feature>
<dbReference type="EMBL" id="JAUSUX010000008">
    <property type="protein sequence ID" value="MDQ0286210.1"/>
    <property type="molecule type" value="Genomic_DNA"/>
</dbReference>
<dbReference type="InterPro" id="IPR050368">
    <property type="entry name" value="ClC-type_chloride_channel"/>
</dbReference>
<evidence type="ECO:0000256" key="9">
    <source>
        <dbReference type="ARBA" id="ARBA00023303"/>
    </source>
</evidence>
<dbReference type="Gene3D" id="1.10.3080.10">
    <property type="entry name" value="Clc chloride channel"/>
    <property type="match status" value="1"/>
</dbReference>
<keyword evidence="8" id="KW-0868">Chloride</keyword>
<feature type="transmembrane region" description="Helical" evidence="12">
    <location>
        <begin position="20"/>
        <end position="42"/>
    </location>
</feature>
<dbReference type="SUPFAM" id="SSF81340">
    <property type="entry name" value="Clc chloride channel"/>
    <property type="match status" value="1"/>
</dbReference>
<feature type="transmembrane region" description="Helical" evidence="12">
    <location>
        <begin position="194"/>
        <end position="211"/>
    </location>
</feature>
<evidence type="ECO:0000256" key="11">
    <source>
        <dbReference type="SAM" id="MobiDB-lite"/>
    </source>
</evidence>
<dbReference type="RefSeq" id="WP_307401043.1">
    <property type="nucleotide sequence ID" value="NZ_JAUSUX010000008.1"/>
</dbReference>
<dbReference type="CDD" id="cd00400">
    <property type="entry name" value="Voltage_gated_ClC"/>
    <property type="match status" value="1"/>
</dbReference>
<evidence type="ECO:0000313" key="14">
    <source>
        <dbReference type="EMBL" id="MDQ0286210.1"/>
    </source>
</evidence>
<keyword evidence="5" id="KW-0406">Ion transport</keyword>
<keyword evidence="10" id="KW-0129">CBS domain</keyword>
<dbReference type="InterPro" id="IPR000644">
    <property type="entry name" value="CBS_dom"/>
</dbReference>
<feature type="transmembrane region" description="Helical" evidence="12">
    <location>
        <begin position="340"/>
        <end position="360"/>
    </location>
</feature>
<keyword evidence="4 12" id="KW-1133">Transmembrane helix</keyword>
<dbReference type="PROSITE" id="PS51257">
    <property type="entry name" value="PROKAR_LIPOPROTEIN"/>
    <property type="match status" value="1"/>
</dbReference>
<keyword evidence="15" id="KW-1185">Reference proteome</keyword>
<feature type="transmembrane region" description="Helical" evidence="12">
    <location>
        <begin position="231"/>
        <end position="251"/>
    </location>
</feature>